<dbReference type="EMBL" id="DACSEO010000022">
    <property type="protein sequence ID" value="HAT1681588.1"/>
    <property type="molecule type" value="Genomic_DNA"/>
</dbReference>
<dbReference type="GO" id="GO:1902201">
    <property type="term" value="P:negative regulation of bacterial-type flagellum-dependent cell motility"/>
    <property type="evidence" value="ECO:0007669"/>
    <property type="project" value="UniProtKB-UniRule"/>
</dbReference>
<reference evidence="2" key="2">
    <citation type="submission" date="2020-11" db="EMBL/GenBank/DDBJ databases">
        <authorList>
            <consortium name="NCBI Pathogen Detection Project"/>
        </authorList>
    </citation>
    <scope>NUCLEOTIDE SEQUENCE</scope>
    <source>
        <strain evidence="2">R404</strain>
    </source>
</reference>
<dbReference type="InterPro" id="IPR015065">
    <property type="entry name" value="GlgS"/>
</dbReference>
<dbReference type="Proteomes" id="UP000856143">
    <property type="component" value="Unassembled WGS sequence"/>
</dbReference>
<evidence type="ECO:0000256" key="1">
    <source>
        <dbReference type="HAMAP-Rule" id="MF_00525"/>
    </source>
</evidence>
<sequence>MDKDDDDIYALRNFEFLAITFAQMTVQGRMVDIDAVTGNMDERHRKWFTERYHHWLALSRPGGRDEHTD</sequence>
<dbReference type="SUPFAM" id="SSF109747">
    <property type="entry name" value="Glycogen synthesis protein GlgS"/>
    <property type="match status" value="1"/>
</dbReference>
<comment type="function">
    <text evidence="1">Major determinant of cell surface composition. Negatively regulates motility, adhesion and synthesis of biofilm exopolysaccharides.</text>
</comment>
<comment type="similarity">
    <text evidence="1">Belongs to the GlgS family.</text>
</comment>
<dbReference type="Gene3D" id="1.20.970.20">
    <property type="entry name" value="Glycogen synthesis protein GlgS"/>
    <property type="match status" value="1"/>
</dbReference>
<gene>
    <name evidence="1" type="primary">glgS</name>
    <name evidence="2" type="ORF">I8Y21_002250</name>
</gene>
<evidence type="ECO:0000313" key="3">
    <source>
        <dbReference type="Proteomes" id="UP000856143"/>
    </source>
</evidence>
<dbReference type="InterPro" id="IPR036295">
    <property type="entry name" value="GlgS_sf"/>
</dbReference>
<organism evidence="2 3">
    <name type="scientific">Klebsiella oxytoca</name>
    <dbReference type="NCBI Taxonomy" id="571"/>
    <lineage>
        <taxon>Bacteria</taxon>
        <taxon>Pseudomonadati</taxon>
        <taxon>Pseudomonadota</taxon>
        <taxon>Gammaproteobacteria</taxon>
        <taxon>Enterobacterales</taxon>
        <taxon>Enterobacteriaceae</taxon>
        <taxon>Klebsiella/Raoultella group</taxon>
        <taxon>Klebsiella</taxon>
    </lineage>
</organism>
<evidence type="ECO:0000313" key="2">
    <source>
        <dbReference type="EMBL" id="HAT1681588.1"/>
    </source>
</evidence>
<dbReference type="HAMAP" id="MF_00525">
    <property type="entry name" value="GlgS"/>
    <property type="match status" value="1"/>
</dbReference>
<protein>
    <recommendedName>
        <fullName evidence="1">Surface composition regulator</fullName>
    </recommendedName>
</protein>
<proteinExistence type="inferred from homology"/>
<reference evidence="2" key="1">
    <citation type="journal article" date="2018" name="Genome Biol.">
        <title>SKESA: strategic k-mer extension for scrupulous assemblies.</title>
        <authorList>
            <person name="Souvorov A."/>
            <person name="Agarwala R."/>
            <person name="Lipman D.J."/>
        </authorList>
    </citation>
    <scope>NUCLEOTIDE SEQUENCE</scope>
    <source>
        <strain evidence="2">R404</strain>
    </source>
</reference>
<name>A0AAN5RDD2_KLEOX</name>
<dbReference type="Pfam" id="PF08971">
    <property type="entry name" value="GlgS"/>
    <property type="match status" value="1"/>
</dbReference>
<accession>A0AAN5RDD2</accession>
<dbReference type="AlphaFoldDB" id="A0AAN5RDD2"/>
<comment type="caution">
    <text evidence="2">The sequence shown here is derived from an EMBL/GenBank/DDBJ whole genome shotgun (WGS) entry which is preliminary data.</text>
</comment>
<dbReference type="GO" id="GO:1900191">
    <property type="term" value="P:negative regulation of single-species biofilm formation"/>
    <property type="evidence" value="ECO:0007669"/>
    <property type="project" value="UniProtKB-UniRule"/>
</dbReference>